<evidence type="ECO:0000313" key="3">
    <source>
        <dbReference type="EMBL" id="AXG08482.1"/>
    </source>
</evidence>
<feature type="transmembrane region" description="Helical" evidence="2">
    <location>
        <begin position="153"/>
        <end position="174"/>
    </location>
</feature>
<feature type="transmembrane region" description="Helical" evidence="2">
    <location>
        <begin position="28"/>
        <end position="47"/>
    </location>
</feature>
<dbReference type="EMBL" id="CP031147">
    <property type="protein sequence ID" value="AXG08482.1"/>
    <property type="molecule type" value="Genomic_DNA"/>
</dbReference>
<geneLocation type="plasmid" evidence="4">
    <name>pcba1112-01</name>
</geneLocation>
<dbReference type="Proteomes" id="UP000252985">
    <property type="component" value="Plasmid pCBA1112-01"/>
</dbReference>
<feature type="transmembrane region" description="Helical" evidence="2">
    <location>
        <begin position="250"/>
        <end position="271"/>
    </location>
</feature>
<feature type="compositionally biased region" description="Polar residues" evidence="1">
    <location>
        <begin position="357"/>
        <end position="372"/>
    </location>
</feature>
<feature type="transmembrane region" description="Helical" evidence="2">
    <location>
        <begin position="97"/>
        <end position="118"/>
    </location>
</feature>
<feature type="region of interest" description="Disordered" evidence="1">
    <location>
        <begin position="409"/>
        <end position="429"/>
    </location>
</feature>
<gene>
    <name evidence="3" type="ORF">DU484_00720</name>
</gene>
<dbReference type="InterPro" id="IPR045782">
    <property type="entry name" value="TrbL_3"/>
</dbReference>
<accession>A0A345E8G0</accession>
<feature type="transmembrane region" description="Helical" evidence="2">
    <location>
        <begin position="67"/>
        <end position="85"/>
    </location>
</feature>
<evidence type="ECO:0000313" key="4">
    <source>
        <dbReference type="Proteomes" id="UP000252985"/>
    </source>
</evidence>
<keyword evidence="3" id="KW-0614">Plasmid</keyword>
<feature type="region of interest" description="Disordered" evidence="1">
    <location>
        <begin position="607"/>
        <end position="660"/>
    </location>
</feature>
<keyword evidence="2" id="KW-1133">Transmembrane helix</keyword>
<keyword evidence="2" id="KW-0812">Transmembrane</keyword>
<dbReference type="KEGG" id="haq:DU484_00720"/>
<evidence type="ECO:0000256" key="2">
    <source>
        <dbReference type="SAM" id="Phobius"/>
    </source>
</evidence>
<dbReference type="AlphaFoldDB" id="A0A345E8G0"/>
<sequence length="660" mass="67861">MSAVADLLDLGWLPDAIVRAIIEFLRSLLVGAINVMFNFGLKPLLTINPTILTDAQFVDAWDSVFELSIALLPILIAAGLIVMPFSEDQEATLWNMVARIVAVIVFIAISKPLFGFLIEASNGVTNALAPAAFELTFDADLGGSWGATLGTGIQLVALAVAVPLMLFATILSSVLLVLRQFIVITVAVGAPFFAVLWYANWGPMKAISRFASTWLRMGVYALLVGPIIALVMRVFDVIATGGVASSGDIASFYTASALALIFPIILFVTIWKTIGWAGQPLGVDAAFTTTVAAAIAATGVGAVAVGAGAGSGAVSSASKSSADGASGAGGSSAGSGSSVGSGSSGGTATDPSAGTANSSVGGTMRNSISDALSTREPPAEDSVDTAPGALSKTKDYAWRKTTEIPRVQAAQATASRTGGAVKSLGSRAKETSLASARRIVGSESIDTHRRTISQQMDAAAEADSNRDFLTEAYQSGEFDVAEAADRGILTDCDQPAEGISTVVPDADGTVTYETSAGEETTMNINNRAQQFSEEAQSLRENASRSARSVKRIRTAQVAAKAPGQVTVSTGRAGKRIGKAGVQAGKASGIVFAGAMTRSPYAAHQIGKRGGKHLIGPGNNPQSDGSAEDADIDWSTQRDGPGQATDSPWDDDTGEGPSETI</sequence>
<feature type="transmembrane region" description="Helical" evidence="2">
    <location>
        <begin position="219"/>
        <end position="238"/>
    </location>
</feature>
<feature type="transmembrane region" description="Helical" evidence="2">
    <location>
        <begin position="291"/>
        <end position="314"/>
    </location>
</feature>
<name>A0A345E8G0_9EURY</name>
<keyword evidence="2" id="KW-0472">Membrane</keyword>
<dbReference type="Pfam" id="PF19590">
    <property type="entry name" value="TrbL_3"/>
    <property type="match status" value="1"/>
</dbReference>
<protein>
    <submittedName>
        <fullName evidence="3">Uncharacterized protein</fullName>
    </submittedName>
</protein>
<feature type="compositionally biased region" description="Gly residues" evidence="1">
    <location>
        <begin position="326"/>
        <end position="345"/>
    </location>
</feature>
<feature type="region of interest" description="Disordered" evidence="1">
    <location>
        <begin position="320"/>
        <end position="390"/>
    </location>
</feature>
<reference evidence="3 4" key="1">
    <citation type="submission" date="2018-07" db="EMBL/GenBank/DDBJ databases">
        <title>Genome sequences of Haloplanus sp. CBA1112.</title>
        <authorList>
            <person name="Kim Y.B."/>
            <person name="Roh S.W."/>
        </authorList>
    </citation>
    <scope>NUCLEOTIDE SEQUENCE [LARGE SCALE GENOMIC DNA]</scope>
    <source>
        <strain evidence="3 4">CBA1112</strain>
        <plasmid evidence="4">pcba1112-01</plasmid>
    </source>
</reference>
<proteinExistence type="predicted"/>
<organism evidence="3 4">
    <name type="scientific">Haloplanus rubicundus</name>
    <dbReference type="NCBI Taxonomy" id="1547898"/>
    <lineage>
        <taxon>Archaea</taxon>
        <taxon>Methanobacteriati</taxon>
        <taxon>Methanobacteriota</taxon>
        <taxon>Stenosarchaea group</taxon>
        <taxon>Halobacteria</taxon>
        <taxon>Halobacteriales</taxon>
        <taxon>Haloferacaceae</taxon>
        <taxon>Haloplanus</taxon>
    </lineage>
</organism>
<feature type="compositionally biased region" description="Low complexity" evidence="1">
    <location>
        <begin position="346"/>
        <end position="356"/>
    </location>
</feature>
<evidence type="ECO:0000256" key="1">
    <source>
        <dbReference type="SAM" id="MobiDB-lite"/>
    </source>
</evidence>
<feature type="transmembrane region" description="Helical" evidence="2">
    <location>
        <begin position="181"/>
        <end position="199"/>
    </location>
</feature>